<protein>
    <submittedName>
        <fullName evidence="2">Uncharacterized protein</fullName>
    </submittedName>
</protein>
<evidence type="ECO:0000313" key="2">
    <source>
        <dbReference type="EMBL" id="CUV58065.1"/>
    </source>
</evidence>
<dbReference type="EMBL" id="LN899820">
    <property type="protein sequence ID" value="CUV58065.1"/>
    <property type="molecule type" value="Genomic_DNA"/>
</dbReference>
<organism evidence="2">
    <name type="scientific">Ralstonia solanacearum</name>
    <name type="common">Pseudomonas solanacearum</name>
    <dbReference type="NCBI Taxonomy" id="305"/>
    <lineage>
        <taxon>Bacteria</taxon>
        <taxon>Pseudomonadati</taxon>
        <taxon>Pseudomonadota</taxon>
        <taxon>Betaproteobacteria</taxon>
        <taxon>Burkholderiales</taxon>
        <taxon>Burkholderiaceae</taxon>
        <taxon>Ralstonia</taxon>
        <taxon>Ralstonia solanacearum species complex</taxon>
    </lineage>
</organism>
<accession>A0A0S4X264</accession>
<evidence type="ECO:0000256" key="1">
    <source>
        <dbReference type="SAM" id="MobiDB-lite"/>
    </source>
</evidence>
<sequence>MYDVHSSSEEVGLDGRPYKQW</sequence>
<proteinExistence type="predicted"/>
<gene>
    <name evidence="2" type="ORF">RUN215_v1_1710003</name>
</gene>
<feature type="region of interest" description="Disordered" evidence="1">
    <location>
        <begin position="1"/>
        <end position="21"/>
    </location>
</feature>
<name>A0A0S4X264_RALSL</name>
<reference evidence="2" key="1">
    <citation type="submission" date="2015-10" db="EMBL/GenBank/DDBJ databases">
        <authorList>
            <person name="Gilbert D.G."/>
        </authorList>
    </citation>
    <scope>NUCLEOTIDE SEQUENCE</scope>
    <source>
        <strain evidence="2">Phyl III-seqv23</strain>
    </source>
</reference>
<dbReference type="AlphaFoldDB" id="A0A0S4X264"/>